<dbReference type="FunFam" id="1.20.140.100:FF:000002">
    <property type="entry name" value="Cytoplasmic dynein heavy chain 1"/>
    <property type="match status" value="1"/>
</dbReference>
<keyword evidence="11" id="KW-0243">Dynein</keyword>
<evidence type="ECO:0000256" key="1">
    <source>
        <dbReference type="ARBA" id="ARBA00004245"/>
    </source>
</evidence>
<evidence type="ECO:0000256" key="13">
    <source>
        <dbReference type="ARBA" id="ARBA00023069"/>
    </source>
</evidence>
<evidence type="ECO:0000256" key="3">
    <source>
        <dbReference type="ARBA" id="ARBA00008887"/>
    </source>
</evidence>
<dbReference type="GO" id="GO:0008569">
    <property type="term" value="F:minus-end-directed microtubule motor activity"/>
    <property type="evidence" value="ECO:0007669"/>
    <property type="project" value="InterPro"/>
</dbReference>
<dbReference type="GO" id="GO:0060271">
    <property type="term" value="P:cilium assembly"/>
    <property type="evidence" value="ECO:0007669"/>
    <property type="project" value="TreeGrafter"/>
</dbReference>
<keyword evidence="13" id="KW-0969">Cilium</keyword>
<dbReference type="InterPro" id="IPR043157">
    <property type="entry name" value="Dynein_AAA1S"/>
</dbReference>
<feature type="coiled-coil region" evidence="19">
    <location>
        <begin position="1319"/>
        <end position="1346"/>
    </location>
</feature>
<evidence type="ECO:0000259" key="21">
    <source>
        <dbReference type="Pfam" id="PF07728"/>
    </source>
</evidence>
<dbReference type="InterPro" id="IPR042228">
    <property type="entry name" value="Dynein_linker_3"/>
</dbReference>
<keyword evidence="12 19" id="KW-0175">Coiled coil</keyword>
<evidence type="ECO:0000259" key="22">
    <source>
        <dbReference type="Pfam" id="PF08385"/>
    </source>
</evidence>
<dbReference type="PANTHER" id="PTHR10676:SF352">
    <property type="entry name" value="CYTOPLASMIC DYNEIN 2 HEAVY CHAIN 1"/>
    <property type="match status" value="1"/>
</dbReference>
<dbReference type="Pfam" id="PF08393">
    <property type="entry name" value="DHC_N2"/>
    <property type="match status" value="1"/>
</dbReference>
<keyword evidence="16" id="KW-0206">Cytoskeleton</keyword>
<dbReference type="Gene3D" id="1.10.8.710">
    <property type="match status" value="1"/>
</dbReference>
<dbReference type="InterPro" id="IPR013602">
    <property type="entry name" value="Dynein_heavy_linker"/>
</dbReference>
<dbReference type="Pfam" id="PF12777">
    <property type="entry name" value="MT"/>
    <property type="match status" value="1"/>
</dbReference>
<evidence type="ECO:0000313" key="33">
    <source>
        <dbReference type="Proteomes" id="UP000835052"/>
    </source>
</evidence>
<dbReference type="GO" id="GO:0051959">
    <property type="term" value="F:dynein light intermediate chain binding"/>
    <property type="evidence" value="ECO:0007669"/>
    <property type="project" value="InterPro"/>
</dbReference>
<evidence type="ECO:0000259" key="20">
    <source>
        <dbReference type="Pfam" id="PF03028"/>
    </source>
</evidence>
<feature type="coiled-coil region" evidence="19">
    <location>
        <begin position="2704"/>
        <end position="2738"/>
    </location>
</feature>
<reference evidence="32" key="1">
    <citation type="submission" date="2020-10" db="EMBL/GenBank/DDBJ databases">
        <authorList>
            <person name="Kikuchi T."/>
        </authorList>
    </citation>
    <scope>NUCLEOTIDE SEQUENCE</scope>
    <source>
        <strain evidence="32">NKZ352</strain>
    </source>
</reference>
<dbReference type="GO" id="GO:0005868">
    <property type="term" value="C:cytoplasmic dynein complex"/>
    <property type="evidence" value="ECO:0007669"/>
    <property type="project" value="TreeGrafter"/>
</dbReference>
<evidence type="ECO:0000256" key="14">
    <source>
        <dbReference type="ARBA" id="ARBA00023136"/>
    </source>
</evidence>
<keyword evidence="5" id="KW-1003">Cell membrane</keyword>
<dbReference type="GO" id="GO:0060294">
    <property type="term" value="P:cilium movement involved in cell motility"/>
    <property type="evidence" value="ECO:0007669"/>
    <property type="project" value="TreeGrafter"/>
</dbReference>
<evidence type="ECO:0000259" key="30">
    <source>
        <dbReference type="Pfam" id="PF21264"/>
    </source>
</evidence>
<dbReference type="Pfam" id="PF21264">
    <property type="entry name" value="DYNC2H1_AAA_dom"/>
    <property type="match status" value="1"/>
</dbReference>
<dbReference type="Pfam" id="PF03028">
    <property type="entry name" value="Dynein_heavy"/>
    <property type="match status" value="1"/>
</dbReference>
<feature type="domain" description="Dynein heavy chain region D6 P-loop" evidence="20">
    <location>
        <begin position="3515"/>
        <end position="3623"/>
    </location>
</feature>
<dbReference type="Pfam" id="PF08385">
    <property type="entry name" value="DHC_N1"/>
    <property type="match status" value="1"/>
</dbReference>
<evidence type="ECO:0000256" key="2">
    <source>
        <dbReference type="ARBA" id="ARBA00004522"/>
    </source>
</evidence>
<accession>A0A8S1H6L7</accession>
<dbReference type="Pfam" id="PF12781">
    <property type="entry name" value="AAA_9"/>
    <property type="match status" value="1"/>
</dbReference>
<dbReference type="Proteomes" id="UP000835052">
    <property type="component" value="Unassembled WGS sequence"/>
</dbReference>
<dbReference type="Pfam" id="PF12775">
    <property type="entry name" value="AAA_7"/>
    <property type="match status" value="1"/>
</dbReference>
<dbReference type="GO" id="GO:0045505">
    <property type="term" value="F:dynein intermediate chain binding"/>
    <property type="evidence" value="ECO:0007669"/>
    <property type="project" value="InterPro"/>
</dbReference>
<dbReference type="GO" id="GO:0005524">
    <property type="term" value="F:ATP binding"/>
    <property type="evidence" value="ECO:0007669"/>
    <property type="project" value="UniProtKB-KW"/>
</dbReference>
<keyword evidence="14" id="KW-0472">Membrane</keyword>
<evidence type="ECO:0000256" key="11">
    <source>
        <dbReference type="ARBA" id="ARBA00023017"/>
    </source>
</evidence>
<feature type="coiled-coil region" evidence="19">
    <location>
        <begin position="2917"/>
        <end position="2965"/>
    </location>
</feature>
<dbReference type="Pfam" id="PF18199">
    <property type="entry name" value="Dynein_C"/>
    <property type="match status" value="1"/>
</dbReference>
<evidence type="ECO:0000259" key="27">
    <source>
        <dbReference type="Pfam" id="PF12781"/>
    </source>
</evidence>
<evidence type="ECO:0000256" key="7">
    <source>
        <dbReference type="ARBA" id="ARBA00022701"/>
    </source>
</evidence>
<keyword evidence="7" id="KW-0493">Microtubule</keyword>
<dbReference type="Gene3D" id="1.20.58.1120">
    <property type="match status" value="1"/>
</dbReference>
<dbReference type="SUPFAM" id="SSF52540">
    <property type="entry name" value="P-loop containing nucleoside triphosphate hydrolases"/>
    <property type="match status" value="4"/>
</dbReference>
<feature type="coiled-coil region" evidence="19">
    <location>
        <begin position="605"/>
        <end position="632"/>
    </location>
</feature>
<dbReference type="Gene3D" id="1.20.140.100">
    <property type="entry name" value="Dynein heavy chain, N-terminal domain 2"/>
    <property type="match status" value="1"/>
</dbReference>
<dbReference type="InterPro" id="IPR049400">
    <property type="entry name" value="DYNC2H1_AAA_dom"/>
</dbReference>
<evidence type="ECO:0000256" key="9">
    <source>
        <dbReference type="ARBA" id="ARBA00022794"/>
    </source>
</evidence>
<comment type="caution">
    <text evidence="32">The sequence shown here is derived from an EMBL/GenBank/DDBJ whole genome shotgun (WGS) entry which is preliminary data.</text>
</comment>
<dbReference type="Gene3D" id="3.10.490.20">
    <property type="match status" value="1"/>
</dbReference>
<dbReference type="Gene3D" id="1.20.1270.280">
    <property type="match status" value="1"/>
</dbReference>
<dbReference type="FunFam" id="3.20.180.20:FF:000002">
    <property type="entry name" value="Cytoplasmic dynein heavy chain 1"/>
    <property type="match status" value="1"/>
</dbReference>
<dbReference type="Pfam" id="PF12774">
    <property type="entry name" value="AAA_6"/>
    <property type="match status" value="1"/>
</dbReference>
<evidence type="ECO:0000313" key="32">
    <source>
        <dbReference type="EMBL" id="CAD6190911.1"/>
    </source>
</evidence>
<evidence type="ECO:0000256" key="8">
    <source>
        <dbReference type="ARBA" id="ARBA00022741"/>
    </source>
</evidence>
<evidence type="ECO:0000256" key="19">
    <source>
        <dbReference type="SAM" id="Coils"/>
    </source>
</evidence>
<protein>
    <recommendedName>
        <fullName evidence="18">Cytoplasmic dynein 2 heavy chain 1</fullName>
    </recommendedName>
</protein>
<dbReference type="GO" id="GO:0060170">
    <property type="term" value="C:ciliary membrane"/>
    <property type="evidence" value="ECO:0007669"/>
    <property type="project" value="UniProtKB-SubCell"/>
</dbReference>
<dbReference type="InterPro" id="IPR035699">
    <property type="entry name" value="AAA_6"/>
</dbReference>
<evidence type="ECO:0000256" key="12">
    <source>
        <dbReference type="ARBA" id="ARBA00023054"/>
    </source>
</evidence>
<dbReference type="InterPro" id="IPR027417">
    <property type="entry name" value="P-loop_NTPase"/>
</dbReference>
<keyword evidence="4" id="KW-0217">Developmental protein</keyword>
<dbReference type="PANTHER" id="PTHR10676">
    <property type="entry name" value="DYNEIN HEAVY CHAIN FAMILY PROTEIN"/>
    <property type="match status" value="1"/>
</dbReference>
<keyword evidence="33" id="KW-1185">Reference proteome</keyword>
<evidence type="ECO:0000259" key="29">
    <source>
        <dbReference type="Pfam" id="PF18199"/>
    </source>
</evidence>
<proteinExistence type="inferred from homology"/>
<dbReference type="Gene3D" id="6.10.140.1060">
    <property type="match status" value="1"/>
</dbReference>
<dbReference type="InterPro" id="IPR026983">
    <property type="entry name" value="DHC"/>
</dbReference>
<evidence type="ECO:0000259" key="25">
    <source>
        <dbReference type="Pfam" id="PF12777"/>
    </source>
</evidence>
<evidence type="ECO:0000256" key="4">
    <source>
        <dbReference type="ARBA" id="ARBA00022473"/>
    </source>
</evidence>
<dbReference type="FunFam" id="3.40.50.300:FF:000071">
    <property type="entry name" value="Cytoplasmic dynein heavy chain 1"/>
    <property type="match status" value="1"/>
</dbReference>
<feature type="domain" description="Dynein heavy chain hydrolytic ATP-binding dynein motor region" evidence="24">
    <location>
        <begin position="1563"/>
        <end position="1840"/>
    </location>
</feature>
<feature type="domain" description="Dynein heavy chain tail" evidence="22">
    <location>
        <begin position="225"/>
        <end position="585"/>
    </location>
</feature>
<evidence type="ECO:0000259" key="28">
    <source>
        <dbReference type="Pfam" id="PF18198"/>
    </source>
</evidence>
<keyword evidence="17" id="KW-0966">Cell projection</keyword>
<feature type="domain" description="Dynein heavy chain AAA module D4" evidence="26">
    <location>
        <begin position="2462"/>
        <end position="2652"/>
    </location>
</feature>
<dbReference type="GO" id="GO:0016887">
    <property type="term" value="F:ATP hydrolysis activity"/>
    <property type="evidence" value="ECO:0007669"/>
    <property type="project" value="InterPro"/>
</dbReference>
<evidence type="ECO:0000256" key="17">
    <source>
        <dbReference type="ARBA" id="ARBA00023273"/>
    </source>
</evidence>
<dbReference type="InterPro" id="IPR024317">
    <property type="entry name" value="Dynein_heavy_chain_D4_dom"/>
</dbReference>
<keyword evidence="6" id="KW-0963">Cytoplasm</keyword>
<dbReference type="EMBL" id="CAJGYM010000018">
    <property type="protein sequence ID" value="CAD6190911.1"/>
    <property type="molecule type" value="Genomic_DNA"/>
</dbReference>
<dbReference type="InterPro" id="IPR054354">
    <property type="entry name" value="DYNC2H1-like_lid"/>
</dbReference>
<evidence type="ECO:0000259" key="23">
    <source>
        <dbReference type="Pfam" id="PF08393"/>
    </source>
</evidence>
<dbReference type="OrthoDB" id="5593012at2759"/>
<dbReference type="InterPro" id="IPR004273">
    <property type="entry name" value="Dynein_heavy_D6_P-loop"/>
</dbReference>
<feature type="domain" description="Dynein heavy chain linker" evidence="23">
    <location>
        <begin position="1043"/>
        <end position="1442"/>
    </location>
</feature>
<keyword evidence="9" id="KW-0970">Cilium biogenesis/degradation</keyword>
<dbReference type="GO" id="GO:0050793">
    <property type="term" value="P:regulation of developmental process"/>
    <property type="evidence" value="ECO:0007669"/>
    <property type="project" value="UniProtKB-ARBA"/>
</dbReference>
<dbReference type="InterPro" id="IPR013594">
    <property type="entry name" value="Dynein_heavy_tail"/>
</dbReference>
<evidence type="ECO:0000259" key="24">
    <source>
        <dbReference type="Pfam" id="PF12774"/>
    </source>
</evidence>
<dbReference type="Pfam" id="PF22597">
    <property type="entry name" value="DYN_lid"/>
    <property type="match status" value="1"/>
</dbReference>
<dbReference type="InterPro" id="IPR042222">
    <property type="entry name" value="Dynein_2_N"/>
</dbReference>
<evidence type="ECO:0000259" key="31">
    <source>
        <dbReference type="Pfam" id="PF22597"/>
    </source>
</evidence>
<evidence type="ECO:0000256" key="6">
    <source>
        <dbReference type="ARBA" id="ARBA00022490"/>
    </source>
</evidence>
<feature type="domain" description="Dynein heavy chain C-terminal" evidence="29">
    <location>
        <begin position="3815"/>
        <end position="4081"/>
    </location>
</feature>
<organism evidence="32 33">
    <name type="scientific">Caenorhabditis auriculariae</name>
    <dbReference type="NCBI Taxonomy" id="2777116"/>
    <lineage>
        <taxon>Eukaryota</taxon>
        <taxon>Metazoa</taxon>
        <taxon>Ecdysozoa</taxon>
        <taxon>Nematoda</taxon>
        <taxon>Chromadorea</taxon>
        <taxon>Rhabditida</taxon>
        <taxon>Rhabditina</taxon>
        <taxon>Rhabditomorpha</taxon>
        <taxon>Rhabditoidea</taxon>
        <taxon>Rhabditidae</taxon>
        <taxon>Peloderinae</taxon>
        <taxon>Caenorhabditis</taxon>
    </lineage>
</organism>
<dbReference type="InterPro" id="IPR024743">
    <property type="entry name" value="Dynein_HC_stalk"/>
</dbReference>
<dbReference type="InterPro" id="IPR011704">
    <property type="entry name" value="ATPase_dyneun-rel_AAA"/>
</dbReference>
<dbReference type="Gene3D" id="1.20.920.20">
    <property type="match status" value="1"/>
</dbReference>
<dbReference type="GO" id="GO:0097729">
    <property type="term" value="C:9+2 motile cilium"/>
    <property type="evidence" value="ECO:0007669"/>
    <property type="project" value="TreeGrafter"/>
</dbReference>
<comment type="similarity">
    <text evidence="3">Belongs to the dynein heavy chain family.</text>
</comment>
<dbReference type="InterPro" id="IPR041228">
    <property type="entry name" value="Dynein_C"/>
</dbReference>
<feature type="coiled-coil region" evidence="19">
    <location>
        <begin position="999"/>
        <end position="1029"/>
    </location>
</feature>
<feature type="domain" description="Dynein heavy chain AAA lid" evidence="28">
    <location>
        <begin position="3652"/>
        <end position="3786"/>
    </location>
</feature>
<gene>
    <name evidence="32" type="ORF">CAUJ_LOCUS6830</name>
</gene>
<evidence type="ECO:0000256" key="16">
    <source>
        <dbReference type="ARBA" id="ARBA00023212"/>
    </source>
</evidence>
<dbReference type="Pfam" id="PF18198">
    <property type="entry name" value="AAA_lid_11"/>
    <property type="match status" value="1"/>
</dbReference>
<evidence type="ECO:0000256" key="18">
    <source>
        <dbReference type="ARBA" id="ARBA00023902"/>
    </source>
</evidence>
<dbReference type="Gene3D" id="1.10.8.720">
    <property type="entry name" value="Region D6 of dynein motor"/>
    <property type="match status" value="1"/>
</dbReference>
<dbReference type="Gene3D" id="3.20.180.20">
    <property type="entry name" value="Dynein heavy chain, N-terminal domain 2"/>
    <property type="match status" value="1"/>
</dbReference>
<keyword evidence="10" id="KW-0067">ATP-binding</keyword>
<dbReference type="GO" id="GO:0005930">
    <property type="term" value="C:axoneme"/>
    <property type="evidence" value="ECO:0007669"/>
    <property type="project" value="TreeGrafter"/>
</dbReference>
<dbReference type="Pfam" id="PF12780">
    <property type="entry name" value="AAA_8"/>
    <property type="match status" value="1"/>
</dbReference>
<keyword evidence="8" id="KW-0547">Nucleotide-binding</keyword>
<dbReference type="InterPro" id="IPR043160">
    <property type="entry name" value="Dynein_C_barrel"/>
</dbReference>
<comment type="subcellular location">
    <subcellularLocation>
        <location evidence="2">Cell projection</location>
        <location evidence="2">Cilium membrane</location>
        <topology evidence="2">Peripheral membrane protein</topology>
        <orientation evidence="2">Cytoplasmic side</orientation>
    </subcellularLocation>
    <subcellularLocation>
        <location evidence="1">Cytoplasm</location>
        <location evidence="1">Cytoskeleton</location>
    </subcellularLocation>
</comment>
<dbReference type="GO" id="GO:0005874">
    <property type="term" value="C:microtubule"/>
    <property type="evidence" value="ECO:0007669"/>
    <property type="project" value="UniProtKB-KW"/>
</dbReference>
<dbReference type="Gene3D" id="3.40.50.300">
    <property type="entry name" value="P-loop containing nucleotide triphosphate hydrolases"/>
    <property type="match status" value="5"/>
</dbReference>
<dbReference type="GO" id="GO:0008104">
    <property type="term" value="P:intracellular protein localization"/>
    <property type="evidence" value="ECO:0007669"/>
    <property type="project" value="UniProtKB-ARBA"/>
</dbReference>
<feature type="domain" description="Dynein 2 heavy chain 1 cytoplasmic ATPase lid" evidence="31">
    <location>
        <begin position="2331"/>
        <end position="2386"/>
    </location>
</feature>
<dbReference type="Gene3D" id="1.20.920.30">
    <property type="match status" value="1"/>
</dbReference>
<feature type="domain" description="Cytoplasmic dynein 2 heavy chain 1 AAA+ ATPase" evidence="30">
    <location>
        <begin position="2006"/>
        <end position="2092"/>
    </location>
</feature>
<feature type="domain" description="Dynein heavy chain coiled coil stalk" evidence="25">
    <location>
        <begin position="2703"/>
        <end position="3033"/>
    </location>
</feature>
<feature type="domain" description="ATPase dynein-related AAA" evidence="21">
    <location>
        <begin position="1858"/>
        <end position="1992"/>
    </location>
</feature>
<dbReference type="FunFam" id="1.20.920.20:FF:000002">
    <property type="entry name" value="Cytoplasmic dynein 1 heavy chain"/>
    <property type="match status" value="1"/>
</dbReference>
<dbReference type="InterPro" id="IPR035706">
    <property type="entry name" value="AAA_9"/>
</dbReference>
<dbReference type="FunFam" id="3.40.50.300:FF:001685">
    <property type="entry name" value="Dynein heavy chain, putative"/>
    <property type="match status" value="1"/>
</dbReference>
<keyword evidence="15" id="KW-0505">Motor protein</keyword>
<evidence type="ECO:0000259" key="26">
    <source>
        <dbReference type="Pfam" id="PF12780"/>
    </source>
</evidence>
<sequence>MNGTTDKENAKEKGDVRKIYILRVASYILGLNITEDKLKNTQPLDTFCDTNTNLLVVARTDQKVELWNRMRHDGSKSLRVVFYKTHSTTLSNENYKMVVNVISINGALNQVFLKSVQNVFGKELSEQAAANKQLVTAVNELEESLLATVENGQIEGESWKNKSDSAAREYTEVFKDFQVLLDTMQERDIHELAALVESFEDTADELWNCQKPYPQAKMKVLIDAMAIDVCEQFELTVSMLTAQTWKRSVENPWEGDAVHLKFLEGFRGRLQEVLSLKSLGPQMASLLEEKNVDEEVSKTIETALRGMSPLAYNPFTQPNWKSRVLVAERSIEGVIDRTLPVLKQRLTPSDVNNQNIATSLEKYRNFLCRANIKEKLRTERETLLSRLTSMMNTKDREFQEKINMIDVRNFHFLTEVGAKIVWIRQQITQLENVKTLSTTVLNDLPTFETFSRRLDESIEKLHYAERENFDDWCRDTVQMIDDQNDSIALETTGKIMVFEEANGELNVNYSDRLLRLIKEVRQLTSLGLNVPSKIVNCANNGEKYHHYGVTLKQIAHFYNTIDQQMLPCQQALMLEEAIAFEKLVIPRKNEESAASRVTWDNPKQLEEFIRQLQAAEEKLANHNRRLRNVHTELTGEVAKLMDLNIVKQSSEWKEIIAKLRGKMKEEELAHGSSRTNMRPWLIHWDHQLYKALKIQYEWGIESIQSQMAAIQVQLVFADQRIQLRPALEEIRSKYYKELTKFLRIPEKFRGTQEDEVATRFYGQMIDRSMHLLPTIYEKAEQLMEKIATVDQQFVDWLVVAQVDLEELIEEKLHDAADWEVQFKLLKSKAREAERLPNELKLECVVVSTTNVKGAIEEAVRRVFDTLSWTLRHSISTTSATINAFLTHAIEVLSSRPQSIDEIAEANVKHTQFAETNKKLKAEWKTMEEQHTLLRSVAGSGVEQMAQLEQMWERFDLMLDSHQLMIKDQALFLSLQDEAEKLKARWDQFKPKSDALQGDREAMLNAIKFIKEKREQWQELVNMLEKLEKECAQFSLPPPQVPLLESIDNEIKDFEDNWLIYETFNEQLDELSQEEWIVFRGKTYLFDEFLQKWMEKLKTSSHTHMSVRLMKDVEQFKELSGCLKFCRGDVLSADHWLEMFRLLGLPRGTTIEKLKFADLLSVSRNILDNLDQLKALNSRAQGEVSIREAIQELTLWAAQAEFSLTDYKHSSGTAMKVIKDWKEAINSVKDSQALLQSLKSSPYYSQFTDKTAVWETRLADLDVFLAQMNEIQRKWIYLEPIFGRGALPSEASRFARVDSEYRGILNDVARDPRLASLCNRQSLKKTLEQIVDQLNRCQKALNQFLEQKRSAFPRFYFVGDDDLLEILGQSTNAVVIQTHMKKLFQGINKVIFSSNNESITAIVSAEEEVVPLSRPVQIVAQVEIWLQQLSDEMRRTIKSLCVQACSEASPSLAKYPSQVLCLAEEIRFCTNIEQILEGSKNLGSFKSQLQEQLKTYTSRKDDDAVIELKLKALILDLIHRIDVVDQLVGNKASSTSCWTWQRQLRFYLVNDQVVVRQVYSEFEYTYEYQGNYAKLVHTPLTDKCYLTLTQAMYMGLGGNPYGPAGTGKTESVKALSALMGRQVLVFNCDEGIDVHSMSRIFTGIVECGAWGCFDEFNRLDSTVLSAVSMQIQTIQGAIKSRVGSCVFANKTVQVNPNSAIFITLNPAGKGYGGRQKMPDNLKQLFRAVVMGVPDNELIAETILYSEGFTEANVLARKIVAVFKLSKEMLSKQQHYDWGLRALKTVLRGCGALRRSSPQKSETDVVVQALLLNTLSKLTFSDSKRFSSLIDDIFSSVDKQMAKYDKVFQLYEQLRQRMGVVVVGASGSGKTTIWRVLQRALLILKTPLQVIAFNPKAVARNKLLGHMDVDTREWSDGILTMAARDVIKDTSVHRWIVCDGDIDPEWVEALNSVLDDNRLLTMPSGERIQFGSNVNFIFETDSLKFASPATVSRMGMIYISEEDVSPEQIVSAWLRSNKDEMHADMASWIENFFFKSFKWARSNAIPEVTSYAILKNGLTHLKNAKAKLHFQLLLYTGLAPMVLEEKRQELAKTVIFQGVTLPDSQNPQNIYYDDRLDTLMSFTDDTSQDIRKEDVEREEFRPFVLTADAQRYRDLQDPDSQMATVYCSAQSNSSHLLHVLQQNCFQASNPQGRVLRPKEKTNLIFFLKSIHLPAADKYGTNELLAFLEQLLAYQGFYDHNLEWISIENIQFVGSMPAMTEGTKSLPARLMSLMRCASFGNSNETQLTTIYSAFLTPILEDGLHFAKPLRQRAIVVLRMAFTTPDGSFLGDLANFRPADNVCYSFSPRDLTNLVLSLLRHDATDATLDVIIAFEARRIFCDRLTSDAHKQKFEDILRDVVPNSKEKLFVSTGTVVKGESNVGLPLSEMNVDGFMSILHKSVNRFEFEVANFASMLTEQFSLLCAYVDRSLTSPGGNLLLAGRPGVGRRDAIRLVAHMHQLSLFSPAVTPNFGPKHFDNELKNAITTAVTNGEHVVLLLEDHQMRQSVFLQSINSLLASGNVPGLFNQQETDGLAAIVSEAASQAAFSGHLHQFLAHRIRSLVHVVLIFDVDSDDFTANIAQNPSILKHCNIIFSDRLERKSLTEIPALLLAKNKIEVSDSIIGGFGDTISALPQNLALPMKFRQFVENFADIYNEKKTAVSARLQRLEGGVSKLNEAREEVAKMQKKAAKKSKLLAEKQAEADEALKAITESMTGAEDQKTSMEQLKIDREKENVRIAEQKVIIDEQLKEVEPMLREAREAVGSIKSESLSEIRSLRAPPESIRDILQAVLLFMGILDTSWEAMRKFLSKSGVKDDIINFDAHRITSDVHKKVSALVKAKAASFDSKARDINAKRASVAAAPLAAWVLANLQYSQILEKISPLENEKNKLLKNLAKAEKQMESLSKGLQSVDETVAELKKKIRSFDERSDSNQDRPRQRAAGTLVESLSGEFARWQQQMGVLSEELKQVEKCAIITSAFVTYLGSCSEKQRTAVLKDICSLFGIPTFSPLAFASLETEQLNWKTKGLPSDVLSMENAMILFNTVHVPLVIDPSGQVSAFLNKYIEKSELLKAAQNDLMTKIELAIRFGKTIIVDDLVDFDATLLPILRKDCSSQGPRQVISFAGKQIDYNPEFRLFLCTRNDQVRLRSNVSSLLCHVNFTTTASALSAQLLGAAMRLEKPELEGRSSELLRDAESKRLELEKLEQLLLQQLASSQGNLLENSELLASLNKSKENAETISKSIEESEQLHKQLSAQKDNYIPLSTFGSALFFSFSQLHFHNQMYNYSVNTILKLFETTIRDCKDTASSRVDSLARSLQLNVFNYVSRGIFKHDRLMFALNFIHASLPKMFLAKEWELFTGVLVDDSAEPSAASRISWVAEERTGAVAKLQTHLPSLFNTVQLHDQSTWAEFSKTLQCEEAFPPNVDSKITPFQKLLIIQAVRPDRLYNCMLNFVQKVLDIPSINPPAFSLKDVFQESEAKEPILLVLADGADPSQELQELANVVRIGYKSISMGQGQEEAAIEAINEAAKDGTWVCLNNVHLMLAVVPLIQKELSLLQPDAKFRLWMTTEADQRFPTITLQQCFKITFEPPPGVRNNLLRTYSQVEDVQRSVVTNQSIFVVAWLHALLQERRTYIPQAWTKFYEFGASDMRVAKVFVEQITLRKADWEFVRGILLYVIYGGRIENVFDGLVLNAYVQTLFNDAKITGKTGESLVRGIEIIASSSTKDYVAHIAKNVPAIDEPYMFGLPENIKYSWQLVQAEKTTSSMRNLALGGATPTLQNAEEAVAPIIALWKKLCQAGDVHKMNMPPEKDRSDALAEVLWLELRNALEIVQNVHNSLRNVSKSVRGSAVPSSTTTQTIQALVLHQTPDEWDVMWSGPRDPAEYLNSVVQKTKGTQQMFTAAESDELLSKPVDFSDLFRPTAFLNALRQSTSRAQSTPMDELKLSSAWDSSRLPSKSSIHVRGLLIQGATFDGILRETTESSPVMAPVPPLYLAWTRDDESTVVGEQTTVPLYVNSEREEVVARIAMPCREKFVWDMAAVALFLK</sequence>
<feature type="coiled-coil region" evidence="19">
    <location>
        <begin position="3223"/>
        <end position="3292"/>
    </location>
</feature>
<feature type="domain" description="Dynein heavy chain ATP-binding dynein motor region" evidence="27">
    <location>
        <begin position="3058"/>
        <end position="3275"/>
    </location>
</feature>
<dbReference type="Pfam" id="PF07728">
    <property type="entry name" value="AAA_5"/>
    <property type="match status" value="1"/>
</dbReference>
<dbReference type="FunFam" id="1.10.8.710:FF:000001">
    <property type="entry name" value="Dynein axonemal heavy chain 2"/>
    <property type="match status" value="1"/>
</dbReference>
<evidence type="ECO:0000256" key="10">
    <source>
        <dbReference type="ARBA" id="ARBA00022840"/>
    </source>
</evidence>
<dbReference type="InterPro" id="IPR042219">
    <property type="entry name" value="AAA_lid_11_sf"/>
</dbReference>
<name>A0A8S1H6L7_9PELO</name>
<evidence type="ECO:0000256" key="15">
    <source>
        <dbReference type="ARBA" id="ARBA00023175"/>
    </source>
</evidence>
<dbReference type="GO" id="GO:0035721">
    <property type="term" value="P:intraciliary retrograde transport"/>
    <property type="evidence" value="ECO:0007669"/>
    <property type="project" value="TreeGrafter"/>
</dbReference>
<evidence type="ECO:0000256" key="5">
    <source>
        <dbReference type="ARBA" id="ARBA00022475"/>
    </source>
</evidence>
<dbReference type="Gene3D" id="1.10.8.1220">
    <property type="match status" value="1"/>
</dbReference>
<dbReference type="InterPro" id="IPR041658">
    <property type="entry name" value="AAA_lid_11"/>
</dbReference>